<evidence type="ECO:0000256" key="4">
    <source>
        <dbReference type="ARBA" id="ARBA00023163"/>
    </source>
</evidence>
<organism evidence="7 8">
    <name type="scientific">Cellulomonas flavigena (strain ATCC 482 / DSM 20109 / BCRC 11376 / JCM 18109 / NBRC 3775 / NCIMB 8073 / NRS 134)</name>
    <dbReference type="NCBI Taxonomy" id="446466"/>
    <lineage>
        <taxon>Bacteria</taxon>
        <taxon>Bacillati</taxon>
        <taxon>Actinomycetota</taxon>
        <taxon>Actinomycetes</taxon>
        <taxon>Micrococcales</taxon>
        <taxon>Cellulomonadaceae</taxon>
        <taxon>Cellulomonas</taxon>
    </lineage>
</organism>
<dbReference type="InterPro" id="IPR014710">
    <property type="entry name" value="RmlC-like_jellyroll"/>
</dbReference>
<sequence>MTPERQQEDDLRVTTDPRPPAPATPTTRLLRHRPDGVPVYAWVGHPGGPPVGTMWFGGPQPGGPAPAVDHRHAHDFLVVAYVERGTGLLRLGDAEHDVGAGDVLVVPPGQVMGAAGDGLTRGFVRAVFFPPDAVEGRSPGALRSWRRHPLLLPFVGPGARSVRRLHVPQADRPRWARRLTDLETEVAQGRRVGSAEAALAHLTLLLVDVARLADDPAAREAWDDPLVAAVFDVLARRSAEQLSLRDVAAEVGRTPGHVTTVVRQRTGRTVQQWLVEHRMAAARRLLEGSDLLVGAVGARVGYPDPAYFARVFRRSHGMSPAAWRHASRGGARPAGG</sequence>
<feature type="compositionally biased region" description="Basic and acidic residues" evidence="5">
    <location>
        <begin position="1"/>
        <end position="15"/>
    </location>
</feature>
<dbReference type="PANTHER" id="PTHR46796">
    <property type="entry name" value="HTH-TYPE TRANSCRIPTIONAL ACTIVATOR RHAS-RELATED"/>
    <property type="match status" value="1"/>
</dbReference>
<gene>
    <name evidence="7" type="ordered locus">Cfla_0374</name>
</gene>
<evidence type="ECO:0000256" key="3">
    <source>
        <dbReference type="ARBA" id="ARBA00023159"/>
    </source>
</evidence>
<evidence type="ECO:0000256" key="5">
    <source>
        <dbReference type="SAM" id="MobiDB-lite"/>
    </source>
</evidence>
<dbReference type="Proteomes" id="UP000000849">
    <property type="component" value="Chromosome"/>
</dbReference>
<dbReference type="Gene3D" id="2.60.120.10">
    <property type="entry name" value="Jelly Rolls"/>
    <property type="match status" value="1"/>
</dbReference>
<dbReference type="SMART" id="SM00342">
    <property type="entry name" value="HTH_ARAC"/>
    <property type="match status" value="1"/>
</dbReference>
<name>D5UH88_CELFN</name>
<keyword evidence="3" id="KW-0010">Activator</keyword>
<evidence type="ECO:0000313" key="8">
    <source>
        <dbReference type="Proteomes" id="UP000000849"/>
    </source>
</evidence>
<keyword evidence="4" id="KW-0804">Transcription</keyword>
<keyword evidence="2" id="KW-0238">DNA-binding</keyword>
<dbReference type="GO" id="GO:0003700">
    <property type="term" value="F:DNA-binding transcription factor activity"/>
    <property type="evidence" value="ECO:0007669"/>
    <property type="project" value="InterPro"/>
</dbReference>
<feature type="domain" description="HTH araC/xylS-type" evidence="6">
    <location>
        <begin position="224"/>
        <end position="326"/>
    </location>
</feature>
<dbReference type="HOGENOM" id="CLU_000445_88_2_11"/>
<keyword evidence="8" id="KW-1185">Reference proteome</keyword>
<dbReference type="InterPro" id="IPR037923">
    <property type="entry name" value="HTH-like"/>
</dbReference>
<evidence type="ECO:0000256" key="2">
    <source>
        <dbReference type="ARBA" id="ARBA00023125"/>
    </source>
</evidence>
<accession>D5UH88</accession>
<keyword evidence="1" id="KW-0805">Transcription regulation</keyword>
<reference evidence="7 8" key="1">
    <citation type="journal article" date="2010" name="Stand. Genomic Sci.">
        <title>Complete genome sequence of Cellulomonas flavigena type strain (134).</title>
        <authorList>
            <person name="Abt B."/>
            <person name="Foster B."/>
            <person name="Lapidus A."/>
            <person name="Clum A."/>
            <person name="Sun H."/>
            <person name="Pukall R."/>
            <person name="Lucas S."/>
            <person name="Glavina Del Rio T."/>
            <person name="Nolan M."/>
            <person name="Tice H."/>
            <person name="Cheng J.F."/>
            <person name="Pitluck S."/>
            <person name="Liolios K."/>
            <person name="Ivanova N."/>
            <person name="Mavromatis K."/>
            <person name="Ovchinnikova G."/>
            <person name="Pati A."/>
            <person name="Goodwin L."/>
            <person name="Chen A."/>
            <person name="Palaniappan K."/>
            <person name="Land M."/>
            <person name="Hauser L."/>
            <person name="Chang Y.J."/>
            <person name="Jeffries C.D."/>
            <person name="Rohde M."/>
            <person name="Goker M."/>
            <person name="Woyke T."/>
            <person name="Bristow J."/>
            <person name="Eisen J.A."/>
            <person name="Markowitz V."/>
            <person name="Hugenholtz P."/>
            <person name="Kyrpides N.C."/>
            <person name="Klenk H.P."/>
        </authorList>
    </citation>
    <scope>NUCLEOTIDE SEQUENCE [LARGE SCALE GENOMIC DNA]</scope>
    <source>
        <strain evidence="8">ATCC 482 / DSM 20109 / BCRC 11376 / JCM 18109 / NBRC 3775 / NCIMB 8073 / NRS 134</strain>
    </source>
</reference>
<dbReference type="SUPFAM" id="SSF46689">
    <property type="entry name" value="Homeodomain-like"/>
    <property type="match status" value="2"/>
</dbReference>
<dbReference type="PROSITE" id="PS01124">
    <property type="entry name" value="HTH_ARAC_FAMILY_2"/>
    <property type="match status" value="1"/>
</dbReference>
<dbReference type="SUPFAM" id="SSF51215">
    <property type="entry name" value="Regulatory protein AraC"/>
    <property type="match status" value="1"/>
</dbReference>
<dbReference type="KEGG" id="cfl:Cfla_0374"/>
<protein>
    <submittedName>
        <fullName evidence="7">Transcriptional regulator, AraC family</fullName>
    </submittedName>
</protein>
<dbReference type="EMBL" id="CP001964">
    <property type="protein sequence ID" value="ADG73291.1"/>
    <property type="molecule type" value="Genomic_DNA"/>
</dbReference>
<evidence type="ECO:0000259" key="6">
    <source>
        <dbReference type="PROSITE" id="PS01124"/>
    </source>
</evidence>
<dbReference type="PROSITE" id="PS00041">
    <property type="entry name" value="HTH_ARAC_FAMILY_1"/>
    <property type="match status" value="1"/>
</dbReference>
<dbReference type="STRING" id="446466.Cfla_0374"/>
<dbReference type="AlphaFoldDB" id="D5UH88"/>
<proteinExistence type="predicted"/>
<feature type="region of interest" description="Disordered" evidence="5">
    <location>
        <begin position="1"/>
        <end position="27"/>
    </location>
</feature>
<dbReference type="Pfam" id="PF02311">
    <property type="entry name" value="AraC_binding"/>
    <property type="match status" value="1"/>
</dbReference>
<dbReference type="InterPro" id="IPR018062">
    <property type="entry name" value="HTH_AraC-typ_CS"/>
</dbReference>
<dbReference type="eggNOG" id="COG2207">
    <property type="taxonomic scope" value="Bacteria"/>
</dbReference>
<evidence type="ECO:0000256" key="1">
    <source>
        <dbReference type="ARBA" id="ARBA00023015"/>
    </source>
</evidence>
<evidence type="ECO:0000313" key="7">
    <source>
        <dbReference type="EMBL" id="ADG73291.1"/>
    </source>
</evidence>
<dbReference type="InterPro" id="IPR003313">
    <property type="entry name" value="AraC-bd"/>
</dbReference>
<dbReference type="Pfam" id="PF12833">
    <property type="entry name" value="HTH_18"/>
    <property type="match status" value="1"/>
</dbReference>
<dbReference type="Gene3D" id="1.10.10.60">
    <property type="entry name" value="Homeodomain-like"/>
    <property type="match status" value="1"/>
</dbReference>
<dbReference type="InterPro" id="IPR009057">
    <property type="entry name" value="Homeodomain-like_sf"/>
</dbReference>
<dbReference type="GO" id="GO:0043565">
    <property type="term" value="F:sequence-specific DNA binding"/>
    <property type="evidence" value="ECO:0007669"/>
    <property type="project" value="InterPro"/>
</dbReference>
<dbReference type="InterPro" id="IPR050204">
    <property type="entry name" value="AraC_XylS_family_regulators"/>
</dbReference>
<dbReference type="InterPro" id="IPR018060">
    <property type="entry name" value="HTH_AraC"/>
</dbReference>